<name>A0A1W1CQB6_9ZZZZ</name>
<dbReference type="SUPFAM" id="SSF55874">
    <property type="entry name" value="ATPase domain of HSP90 chaperone/DNA topoisomerase II/histidine kinase"/>
    <property type="match status" value="1"/>
</dbReference>
<keyword evidence="4" id="KW-0418">Kinase</keyword>
<dbReference type="InterPro" id="IPR036890">
    <property type="entry name" value="HATPase_C_sf"/>
</dbReference>
<keyword evidence="1" id="KW-0597">Phosphoprotein</keyword>
<organism evidence="8">
    <name type="scientific">hydrothermal vent metagenome</name>
    <dbReference type="NCBI Taxonomy" id="652676"/>
    <lineage>
        <taxon>unclassified sequences</taxon>
        <taxon>metagenomes</taxon>
        <taxon>ecological metagenomes</taxon>
    </lineage>
</organism>
<dbReference type="GO" id="GO:0000160">
    <property type="term" value="P:phosphorelay signal transduction system"/>
    <property type="evidence" value="ECO:0007669"/>
    <property type="project" value="UniProtKB-KW"/>
</dbReference>
<accession>A0A1W1CQB6</accession>
<evidence type="ECO:0000256" key="1">
    <source>
        <dbReference type="ARBA" id="ARBA00022553"/>
    </source>
</evidence>
<keyword evidence="2" id="KW-0808">Transferase</keyword>
<evidence type="ECO:0000256" key="3">
    <source>
        <dbReference type="ARBA" id="ARBA00022741"/>
    </source>
</evidence>
<keyword evidence="3" id="KW-0547">Nucleotide-binding</keyword>
<dbReference type="EMBL" id="FPHK01000113">
    <property type="protein sequence ID" value="SFV67882.1"/>
    <property type="molecule type" value="Genomic_DNA"/>
</dbReference>
<sequence length="198" mass="22413">MTMQAQMGMATEEEIEKTMHFIEITTQDMSKTINDFMNFTKPTDEKVRILFQEIVDDILRMMGAQLKNHNIDFIEEIEDNLMISTFNKELEHILINLFSNARDALDTKEIENKEIRLCAFAKGKDCVIEVRDNAGGIAKDVISRVFDPYFTTKEQGKGTGLGLYMSKKILTETIGGHIDVCNTQDGAKFTITLKGAVC</sequence>
<keyword evidence="5" id="KW-0067">ATP-binding</keyword>
<evidence type="ECO:0000256" key="5">
    <source>
        <dbReference type="ARBA" id="ARBA00022840"/>
    </source>
</evidence>
<dbReference type="PANTHER" id="PTHR43065">
    <property type="entry name" value="SENSOR HISTIDINE KINASE"/>
    <property type="match status" value="1"/>
</dbReference>
<evidence type="ECO:0000256" key="2">
    <source>
        <dbReference type="ARBA" id="ARBA00022679"/>
    </source>
</evidence>
<evidence type="ECO:0000256" key="4">
    <source>
        <dbReference type="ARBA" id="ARBA00022777"/>
    </source>
</evidence>
<evidence type="ECO:0000259" key="7">
    <source>
        <dbReference type="PROSITE" id="PS50109"/>
    </source>
</evidence>
<gene>
    <name evidence="8" type="ORF">MNB_SM-6-1227</name>
</gene>
<reference evidence="8" key="1">
    <citation type="submission" date="2016-10" db="EMBL/GenBank/DDBJ databases">
        <authorList>
            <person name="de Groot N.N."/>
        </authorList>
    </citation>
    <scope>NUCLEOTIDE SEQUENCE</scope>
</reference>
<dbReference type="GO" id="GO:0016301">
    <property type="term" value="F:kinase activity"/>
    <property type="evidence" value="ECO:0007669"/>
    <property type="project" value="UniProtKB-KW"/>
</dbReference>
<dbReference type="SMART" id="SM00387">
    <property type="entry name" value="HATPase_c"/>
    <property type="match status" value="1"/>
</dbReference>
<dbReference type="PROSITE" id="PS50109">
    <property type="entry name" value="HIS_KIN"/>
    <property type="match status" value="1"/>
</dbReference>
<proteinExistence type="predicted"/>
<dbReference type="AlphaFoldDB" id="A0A1W1CQB6"/>
<dbReference type="InterPro" id="IPR004358">
    <property type="entry name" value="Sig_transdc_His_kin-like_C"/>
</dbReference>
<dbReference type="Gene3D" id="3.30.565.10">
    <property type="entry name" value="Histidine kinase-like ATPase, C-terminal domain"/>
    <property type="match status" value="1"/>
</dbReference>
<evidence type="ECO:0000256" key="6">
    <source>
        <dbReference type="ARBA" id="ARBA00023012"/>
    </source>
</evidence>
<dbReference type="InterPro" id="IPR005467">
    <property type="entry name" value="His_kinase_dom"/>
</dbReference>
<feature type="domain" description="Histidine kinase" evidence="7">
    <location>
        <begin position="1"/>
        <end position="197"/>
    </location>
</feature>
<keyword evidence="6" id="KW-0902">Two-component regulatory system</keyword>
<dbReference type="Pfam" id="PF02518">
    <property type="entry name" value="HATPase_c"/>
    <property type="match status" value="1"/>
</dbReference>
<dbReference type="PANTHER" id="PTHR43065:SF10">
    <property type="entry name" value="PEROXIDE STRESS-ACTIVATED HISTIDINE KINASE MAK3"/>
    <property type="match status" value="1"/>
</dbReference>
<evidence type="ECO:0000313" key="8">
    <source>
        <dbReference type="EMBL" id="SFV67882.1"/>
    </source>
</evidence>
<dbReference type="InterPro" id="IPR003594">
    <property type="entry name" value="HATPase_dom"/>
</dbReference>
<dbReference type="GO" id="GO:0005524">
    <property type="term" value="F:ATP binding"/>
    <property type="evidence" value="ECO:0007669"/>
    <property type="project" value="UniProtKB-KW"/>
</dbReference>
<dbReference type="PRINTS" id="PR00344">
    <property type="entry name" value="BCTRLSENSOR"/>
</dbReference>
<protein>
    <submittedName>
        <fullName evidence="8">PUTATIVE TWO-COMPONENT SENSOR</fullName>
    </submittedName>
</protein>